<evidence type="ECO:0000313" key="1">
    <source>
        <dbReference type="EMBL" id="GIF60204.1"/>
    </source>
</evidence>
<sequence length="159" mass="18293">MPIRFGDRSTFAIEVGAHESPRLRVVDLWAADVRLTVHDNVAYVPSFCHLMRRTADDVNRGEIERSPYPGRSPEETYRLLGEGDAEFRERFWFMRWGETVDNLSPLAYLDGDLVLMFSFFRDTHPNPEQLGKVFVARIAPETFVKTIEDAVDLLTRESG</sequence>
<dbReference type="EMBL" id="BONC01000062">
    <property type="protein sequence ID" value="GIF60204.1"/>
    <property type="molecule type" value="Genomic_DNA"/>
</dbReference>
<reference evidence="1 2" key="1">
    <citation type="submission" date="2021-01" db="EMBL/GenBank/DDBJ databases">
        <title>Whole genome shotgun sequence of Asanoa iriomotensis NBRC 100142.</title>
        <authorList>
            <person name="Komaki H."/>
            <person name="Tamura T."/>
        </authorList>
    </citation>
    <scope>NUCLEOTIDE SEQUENCE [LARGE SCALE GENOMIC DNA]</scope>
    <source>
        <strain evidence="1 2">NBRC 100142</strain>
    </source>
</reference>
<protein>
    <submittedName>
        <fullName evidence="1">Uncharacterized protein</fullName>
    </submittedName>
</protein>
<dbReference type="Proteomes" id="UP000624325">
    <property type="component" value="Unassembled WGS sequence"/>
</dbReference>
<name>A0ABQ4CBQ4_9ACTN</name>
<keyword evidence="2" id="KW-1185">Reference proteome</keyword>
<dbReference type="RefSeq" id="WP_203707025.1">
    <property type="nucleotide sequence ID" value="NZ_BAAALU010000006.1"/>
</dbReference>
<accession>A0ABQ4CBQ4</accession>
<comment type="caution">
    <text evidence="1">The sequence shown here is derived from an EMBL/GenBank/DDBJ whole genome shotgun (WGS) entry which is preliminary data.</text>
</comment>
<organism evidence="1 2">
    <name type="scientific">Asanoa iriomotensis</name>
    <dbReference type="NCBI Taxonomy" id="234613"/>
    <lineage>
        <taxon>Bacteria</taxon>
        <taxon>Bacillati</taxon>
        <taxon>Actinomycetota</taxon>
        <taxon>Actinomycetes</taxon>
        <taxon>Micromonosporales</taxon>
        <taxon>Micromonosporaceae</taxon>
        <taxon>Asanoa</taxon>
    </lineage>
</organism>
<gene>
    <name evidence="1" type="ORF">Air01nite_62990</name>
</gene>
<proteinExistence type="predicted"/>
<evidence type="ECO:0000313" key="2">
    <source>
        <dbReference type="Proteomes" id="UP000624325"/>
    </source>
</evidence>